<proteinExistence type="inferred from homology"/>
<keyword evidence="3 5" id="KW-0697">Rotamase</keyword>
<gene>
    <name evidence="9" type="ORF">CVU76_02215</name>
</gene>
<evidence type="ECO:0000256" key="5">
    <source>
        <dbReference type="PROSITE-ProRule" id="PRU00277"/>
    </source>
</evidence>
<evidence type="ECO:0000256" key="2">
    <source>
        <dbReference type="ARBA" id="ARBA00006577"/>
    </source>
</evidence>
<evidence type="ECO:0000313" key="10">
    <source>
        <dbReference type="Proteomes" id="UP000233417"/>
    </source>
</evidence>
<dbReference type="FunFam" id="3.10.50.40:FF:000006">
    <property type="entry name" value="Peptidyl-prolyl cis-trans isomerase"/>
    <property type="match status" value="1"/>
</dbReference>
<comment type="caution">
    <text evidence="9">The sequence shown here is derived from an EMBL/GenBank/DDBJ whole genome shotgun (WGS) entry which is preliminary data.</text>
</comment>
<name>A0A2N2F4P0_9BACT</name>
<protein>
    <recommendedName>
        <fullName evidence="6">Peptidyl-prolyl cis-trans isomerase</fullName>
        <ecNumber evidence="6">5.2.1.8</ecNumber>
    </recommendedName>
</protein>
<dbReference type="PROSITE" id="PS50059">
    <property type="entry name" value="FKBP_PPIASE"/>
    <property type="match status" value="1"/>
</dbReference>
<feature type="compositionally biased region" description="Basic and acidic residues" evidence="7">
    <location>
        <begin position="11"/>
        <end position="22"/>
    </location>
</feature>
<evidence type="ECO:0000259" key="8">
    <source>
        <dbReference type="PROSITE" id="PS50059"/>
    </source>
</evidence>
<feature type="region of interest" description="Disordered" evidence="7">
    <location>
        <begin position="1"/>
        <end position="22"/>
    </location>
</feature>
<comment type="catalytic activity">
    <reaction evidence="1 5 6">
        <text>[protein]-peptidylproline (omega=180) = [protein]-peptidylproline (omega=0)</text>
        <dbReference type="Rhea" id="RHEA:16237"/>
        <dbReference type="Rhea" id="RHEA-COMP:10747"/>
        <dbReference type="Rhea" id="RHEA-COMP:10748"/>
        <dbReference type="ChEBI" id="CHEBI:83833"/>
        <dbReference type="ChEBI" id="CHEBI:83834"/>
        <dbReference type="EC" id="5.2.1.8"/>
    </reaction>
</comment>
<comment type="similarity">
    <text evidence="2 6">Belongs to the FKBP-type PPIase family.</text>
</comment>
<accession>A0A2N2F4P0</accession>
<dbReference type="GO" id="GO:0003755">
    <property type="term" value="F:peptidyl-prolyl cis-trans isomerase activity"/>
    <property type="evidence" value="ECO:0007669"/>
    <property type="project" value="UniProtKB-UniRule"/>
</dbReference>
<organism evidence="9 10">
    <name type="scientific">Candidatus Dojkabacteria bacterium HGW-Dojkabacteria-1</name>
    <dbReference type="NCBI Taxonomy" id="2013761"/>
    <lineage>
        <taxon>Bacteria</taxon>
        <taxon>Candidatus Dojkabacteria</taxon>
    </lineage>
</organism>
<dbReference type="InterPro" id="IPR001179">
    <property type="entry name" value="PPIase_FKBP_dom"/>
</dbReference>
<dbReference type="Pfam" id="PF00254">
    <property type="entry name" value="FKBP_C"/>
    <property type="match status" value="1"/>
</dbReference>
<evidence type="ECO:0000256" key="7">
    <source>
        <dbReference type="SAM" id="MobiDB-lite"/>
    </source>
</evidence>
<feature type="domain" description="PPIase FKBP-type" evidence="8">
    <location>
        <begin position="23"/>
        <end position="110"/>
    </location>
</feature>
<evidence type="ECO:0000313" key="9">
    <source>
        <dbReference type="EMBL" id="PKN03116.1"/>
    </source>
</evidence>
<sequence>MTDFESLNIETTKEGEGSEAKDGDTLVVHYEGTLINGSKFDSSFDRDVPFQFILGQGSVIQGWEEGLVGMKVGEERILKIPSKMAYGSYSTGGIPANSGLIFRVELLEIE</sequence>
<evidence type="ECO:0000256" key="6">
    <source>
        <dbReference type="RuleBase" id="RU003915"/>
    </source>
</evidence>
<dbReference type="EMBL" id="PHAO01000001">
    <property type="protein sequence ID" value="PKN03116.1"/>
    <property type="molecule type" value="Genomic_DNA"/>
</dbReference>
<keyword evidence="4 5" id="KW-0413">Isomerase</keyword>
<dbReference type="SUPFAM" id="SSF54534">
    <property type="entry name" value="FKBP-like"/>
    <property type="match status" value="1"/>
</dbReference>
<dbReference type="PANTHER" id="PTHR43811">
    <property type="entry name" value="FKBP-TYPE PEPTIDYL-PROLYL CIS-TRANS ISOMERASE FKPA"/>
    <property type="match status" value="1"/>
</dbReference>
<evidence type="ECO:0000256" key="4">
    <source>
        <dbReference type="ARBA" id="ARBA00023235"/>
    </source>
</evidence>
<dbReference type="Gene3D" id="3.10.50.40">
    <property type="match status" value="1"/>
</dbReference>
<reference evidence="9 10" key="1">
    <citation type="journal article" date="2017" name="ISME J.">
        <title>Potential for microbial H2 and metal transformations associated with novel bacteria and archaea in deep terrestrial subsurface sediments.</title>
        <authorList>
            <person name="Hernsdorf A.W."/>
            <person name="Amano Y."/>
            <person name="Miyakawa K."/>
            <person name="Ise K."/>
            <person name="Suzuki Y."/>
            <person name="Anantharaman K."/>
            <person name="Probst A."/>
            <person name="Burstein D."/>
            <person name="Thomas B.C."/>
            <person name="Banfield J.F."/>
        </authorList>
    </citation>
    <scope>NUCLEOTIDE SEQUENCE [LARGE SCALE GENOMIC DNA]</scope>
    <source>
        <strain evidence="9">HGW-Dojkabacteria-1</strain>
    </source>
</reference>
<dbReference type="InterPro" id="IPR046357">
    <property type="entry name" value="PPIase_dom_sf"/>
</dbReference>
<evidence type="ECO:0000256" key="3">
    <source>
        <dbReference type="ARBA" id="ARBA00023110"/>
    </source>
</evidence>
<dbReference type="Proteomes" id="UP000233417">
    <property type="component" value="Unassembled WGS sequence"/>
</dbReference>
<dbReference type="AlphaFoldDB" id="A0A2N2F4P0"/>
<evidence type="ECO:0000256" key="1">
    <source>
        <dbReference type="ARBA" id="ARBA00000971"/>
    </source>
</evidence>
<dbReference type="EC" id="5.2.1.8" evidence="6"/>
<dbReference type="PANTHER" id="PTHR43811:SF19">
    <property type="entry name" value="39 KDA FK506-BINDING NUCLEAR PROTEIN"/>
    <property type="match status" value="1"/>
</dbReference>